<keyword evidence="1" id="KW-1133">Transmembrane helix</keyword>
<name>A0ABW0K264_9BACL</name>
<reference evidence="3" key="1">
    <citation type="journal article" date="2019" name="Int. J. Syst. Evol. Microbiol.">
        <title>The Global Catalogue of Microorganisms (GCM) 10K type strain sequencing project: providing services to taxonomists for standard genome sequencing and annotation.</title>
        <authorList>
            <consortium name="The Broad Institute Genomics Platform"/>
            <consortium name="The Broad Institute Genome Sequencing Center for Infectious Disease"/>
            <person name="Wu L."/>
            <person name="Ma J."/>
        </authorList>
    </citation>
    <scope>NUCLEOTIDE SEQUENCE [LARGE SCALE GENOMIC DNA]</scope>
    <source>
        <strain evidence="3">KACC 11904</strain>
    </source>
</reference>
<accession>A0ABW0K264</accession>
<dbReference type="Proteomes" id="UP001596044">
    <property type="component" value="Unassembled WGS sequence"/>
</dbReference>
<keyword evidence="1" id="KW-0812">Transmembrane</keyword>
<comment type="caution">
    <text evidence="2">The sequence shown here is derived from an EMBL/GenBank/DDBJ whole genome shotgun (WGS) entry which is preliminary data.</text>
</comment>
<evidence type="ECO:0000256" key="1">
    <source>
        <dbReference type="SAM" id="Phobius"/>
    </source>
</evidence>
<keyword evidence="1" id="KW-0472">Membrane</keyword>
<protein>
    <submittedName>
        <fullName evidence="2">Uncharacterized protein</fullName>
    </submittedName>
</protein>
<evidence type="ECO:0000313" key="2">
    <source>
        <dbReference type="EMBL" id="MFC5446876.1"/>
    </source>
</evidence>
<dbReference type="RefSeq" id="WP_270880432.1">
    <property type="nucleotide sequence ID" value="NZ_JAQFVF010000033.1"/>
</dbReference>
<organism evidence="2 3">
    <name type="scientific">Paenibacillus aestuarii</name>
    <dbReference type="NCBI Taxonomy" id="516965"/>
    <lineage>
        <taxon>Bacteria</taxon>
        <taxon>Bacillati</taxon>
        <taxon>Bacillota</taxon>
        <taxon>Bacilli</taxon>
        <taxon>Bacillales</taxon>
        <taxon>Paenibacillaceae</taxon>
        <taxon>Paenibacillus</taxon>
    </lineage>
</organism>
<proteinExistence type="predicted"/>
<feature type="transmembrane region" description="Helical" evidence="1">
    <location>
        <begin position="6"/>
        <end position="22"/>
    </location>
</feature>
<feature type="transmembrane region" description="Helical" evidence="1">
    <location>
        <begin position="34"/>
        <end position="52"/>
    </location>
</feature>
<gene>
    <name evidence="2" type="ORF">ACFPOG_01255</name>
</gene>
<evidence type="ECO:0000313" key="3">
    <source>
        <dbReference type="Proteomes" id="UP001596044"/>
    </source>
</evidence>
<keyword evidence="3" id="KW-1185">Reference proteome</keyword>
<feature type="transmembrane region" description="Helical" evidence="1">
    <location>
        <begin position="58"/>
        <end position="77"/>
    </location>
</feature>
<sequence length="81" mass="9382">MTVYAVSIIVFLIIFLILYFYDLKAKKAQKSTKYFYLGIILCSLLVTAWVVIQSRNQWALVSLLLQIVAAVGGWKNIRRRK</sequence>
<dbReference type="EMBL" id="JBHSMJ010000004">
    <property type="protein sequence ID" value="MFC5446876.1"/>
    <property type="molecule type" value="Genomic_DNA"/>
</dbReference>